<evidence type="ECO:0000313" key="3">
    <source>
        <dbReference type="Proteomes" id="UP000887578"/>
    </source>
</evidence>
<reference evidence="4" key="1">
    <citation type="submission" date="2022-11" db="UniProtKB">
        <authorList>
            <consortium name="WormBaseParasite"/>
        </authorList>
    </citation>
    <scope>IDENTIFICATION</scope>
</reference>
<keyword evidence="2" id="KW-0732">Signal</keyword>
<dbReference type="AlphaFoldDB" id="A0A914QWX5"/>
<protein>
    <submittedName>
        <fullName evidence="4">Uncharacterized protein</fullName>
    </submittedName>
</protein>
<evidence type="ECO:0000256" key="1">
    <source>
        <dbReference type="SAM" id="MobiDB-lite"/>
    </source>
</evidence>
<accession>A0A914QWX5</accession>
<feature type="signal peptide" evidence="2">
    <location>
        <begin position="1"/>
        <end position="22"/>
    </location>
</feature>
<dbReference type="Proteomes" id="UP000887578">
    <property type="component" value="Unplaced"/>
</dbReference>
<organism evidence="3 4">
    <name type="scientific">Panagrolaimus davidi</name>
    <dbReference type="NCBI Taxonomy" id="227884"/>
    <lineage>
        <taxon>Eukaryota</taxon>
        <taxon>Metazoa</taxon>
        <taxon>Ecdysozoa</taxon>
        <taxon>Nematoda</taxon>
        <taxon>Chromadorea</taxon>
        <taxon>Rhabditida</taxon>
        <taxon>Tylenchina</taxon>
        <taxon>Panagrolaimomorpha</taxon>
        <taxon>Panagrolaimoidea</taxon>
        <taxon>Panagrolaimidae</taxon>
        <taxon>Panagrolaimus</taxon>
    </lineage>
</organism>
<feature type="compositionally biased region" description="Low complexity" evidence="1">
    <location>
        <begin position="274"/>
        <end position="293"/>
    </location>
</feature>
<evidence type="ECO:0000313" key="4">
    <source>
        <dbReference type="WBParaSite" id="PDA_v2.g3575.t1"/>
    </source>
</evidence>
<keyword evidence="3" id="KW-1185">Reference proteome</keyword>
<proteinExistence type="predicted"/>
<evidence type="ECO:0000256" key="2">
    <source>
        <dbReference type="SAM" id="SignalP"/>
    </source>
</evidence>
<sequence length="317" mass="33859">MKCYYIFSICAFLLISLPPFDAFVTCPFGKTDLIIKGDEKGEANCSTSCAVYSCVGIVNNVTIEIHNTGCTEDFFRDCAVFGKAIEFINATSPHQMNYFNGNVTYVSGCGDEEKDAHHCIMKKSANFLDEIAERQKDFSLKNGEIITDVKDVVAVTKVTGSSTNITDFHPSSTINTSTEKPAPIVHGNDTVDPVISVIPSENGTDVLLGHDPVIITSDKKDSTVAPPTTSETTPASVARSSRISTSKTATATPTSKSNDSSTLVTDLKDDDNGTFTVAPTPASSTTPTDTSASNGQDGSFWKKIGCFTICLILAAWI</sequence>
<dbReference type="WBParaSite" id="PDA_v2.g3575.t1">
    <property type="protein sequence ID" value="PDA_v2.g3575.t1"/>
    <property type="gene ID" value="PDA_v2.g3575"/>
</dbReference>
<feature type="region of interest" description="Disordered" evidence="1">
    <location>
        <begin position="218"/>
        <end position="295"/>
    </location>
</feature>
<feature type="compositionally biased region" description="Low complexity" evidence="1">
    <location>
        <begin position="223"/>
        <end position="257"/>
    </location>
</feature>
<name>A0A914QWX5_9BILA</name>
<feature type="chain" id="PRO_5037116499" evidence="2">
    <location>
        <begin position="23"/>
        <end position="317"/>
    </location>
</feature>